<dbReference type="AlphaFoldDB" id="A0A875RNA3"/>
<feature type="active site" evidence="7">
    <location>
        <position position="398"/>
    </location>
</feature>
<dbReference type="OrthoDB" id="194865at2759"/>
<feature type="active site" evidence="7">
    <location>
        <position position="246"/>
    </location>
</feature>
<evidence type="ECO:0000256" key="4">
    <source>
        <dbReference type="ARBA" id="ARBA00022801"/>
    </source>
</evidence>
<accession>A0A875RNA3</accession>
<dbReference type="PANTHER" id="PTHR14189:SF0">
    <property type="entry name" value="PROTEIN PHOSPHATASE METHYLESTERASE 1"/>
    <property type="match status" value="1"/>
</dbReference>
<sequence length="451" mass="51108">MSDFQRKLFQNKLLKAEHSLGFDAGDDETEDSFGDLTPLPNLRNGRRHSIEEDHDSRVKEDKEYVEKLPKWTDFFDNNDIYRDTNSGYCFQTYYAEPILKERMLADTFNNPVIFVAHHGAGSSGLTFAKLAESIKRQVGIQSYDSTPGLFTYDMRGHANTMMLNQDTGPKLNYSVSIEQLCKDFVFVLTQFYNSHFASGSCPPSIFLLGHSLGGSVLTKIVYEMQQGVNPFPKSISDLIKGLIMVDIVEDTAVSALDSMDSYLRGVPKQFLTLKDAIDWHINTGMLNNRKSAIISVPALVSKSSSTSVYHWVTDLSKTSPYWHSWFTGLSSHFIHITNAVSKMLILVNNDYLDKNLMIGQMQGRYQLLVFHNNQLQLKNTLTTQTQTISSEDSDQLGHFVHEDIPDKVAISILEFVERNDYQDLFRSENATINSKTDMLNKLNAKWGVGKK</sequence>
<evidence type="ECO:0000313" key="10">
    <source>
        <dbReference type="EMBL" id="QPG73400.1"/>
    </source>
</evidence>
<evidence type="ECO:0000313" key="11">
    <source>
        <dbReference type="Proteomes" id="UP000662931"/>
    </source>
</evidence>
<dbReference type="PANTHER" id="PTHR14189">
    <property type="entry name" value="PROTEIN PHOSPHATASE METHYLESTERASE-1 RELATED"/>
    <property type="match status" value="1"/>
</dbReference>
<dbReference type="PIRSF" id="PIRSF022950">
    <property type="entry name" value="PPase_methylesterase_euk"/>
    <property type="match status" value="1"/>
</dbReference>
<comment type="catalytic activity">
    <reaction evidence="5">
        <text>[phosphatase 2A protein]-C-terminal L-leucine methyl ester + H2O = [phosphatase 2A protein]-C-terminal L-leucine + methanol + H(+)</text>
        <dbReference type="Rhea" id="RHEA:48548"/>
        <dbReference type="Rhea" id="RHEA-COMP:12134"/>
        <dbReference type="Rhea" id="RHEA-COMP:12135"/>
        <dbReference type="ChEBI" id="CHEBI:15377"/>
        <dbReference type="ChEBI" id="CHEBI:15378"/>
        <dbReference type="ChEBI" id="CHEBI:17790"/>
        <dbReference type="ChEBI" id="CHEBI:90516"/>
        <dbReference type="ChEBI" id="CHEBI:90517"/>
        <dbReference type="EC" id="3.1.1.89"/>
    </reaction>
</comment>
<evidence type="ECO:0000256" key="5">
    <source>
        <dbReference type="ARBA" id="ARBA00049203"/>
    </source>
</evidence>
<gene>
    <name evidence="10" type="ORF">FOA43_000710</name>
</gene>
<organism evidence="10 11">
    <name type="scientific">Eeniella nana</name>
    <name type="common">Yeast</name>
    <name type="synonym">Brettanomyces nanus</name>
    <dbReference type="NCBI Taxonomy" id="13502"/>
    <lineage>
        <taxon>Eukaryota</taxon>
        <taxon>Fungi</taxon>
        <taxon>Dikarya</taxon>
        <taxon>Ascomycota</taxon>
        <taxon>Saccharomycotina</taxon>
        <taxon>Pichiomycetes</taxon>
        <taxon>Pichiales</taxon>
        <taxon>Pichiaceae</taxon>
        <taxon>Brettanomyces</taxon>
    </lineage>
</organism>
<dbReference type="SUPFAM" id="SSF53474">
    <property type="entry name" value="alpha/beta-Hydrolases"/>
    <property type="match status" value="1"/>
</dbReference>
<dbReference type="GeneID" id="62194111"/>
<comment type="similarity">
    <text evidence="1 6">Belongs to the AB hydrolase superfamily.</text>
</comment>
<evidence type="ECO:0000256" key="8">
    <source>
        <dbReference type="SAM" id="MobiDB-lite"/>
    </source>
</evidence>
<dbReference type="EMBL" id="CP064812">
    <property type="protein sequence ID" value="QPG73400.1"/>
    <property type="molecule type" value="Genomic_DNA"/>
</dbReference>
<dbReference type="GO" id="GO:0051723">
    <property type="term" value="F:protein methylesterase activity"/>
    <property type="evidence" value="ECO:0007669"/>
    <property type="project" value="UniProtKB-EC"/>
</dbReference>
<name>A0A875RNA3_EENNA</name>
<keyword evidence="3 6" id="KW-0719">Serine esterase</keyword>
<evidence type="ECO:0000256" key="1">
    <source>
        <dbReference type="ARBA" id="ARBA00008645"/>
    </source>
</evidence>
<reference evidence="10" key="1">
    <citation type="submission" date="2020-10" db="EMBL/GenBank/DDBJ databases">
        <authorList>
            <person name="Roach M.J.R."/>
        </authorList>
    </citation>
    <scope>NUCLEOTIDE SEQUENCE</scope>
    <source>
        <strain evidence="10">CBS 1945</strain>
    </source>
</reference>
<feature type="active site" evidence="7">
    <location>
        <position position="211"/>
    </location>
</feature>
<protein>
    <recommendedName>
        <fullName evidence="2 6">Protein phosphatase methylesterase 1</fullName>
        <shortName evidence="6">PME-1</shortName>
        <ecNumber evidence="6">3.1.1.-</ecNumber>
    </recommendedName>
</protein>
<keyword evidence="11" id="KW-1185">Reference proteome</keyword>
<dbReference type="InterPro" id="IPR016812">
    <property type="entry name" value="PPase_methylesterase_euk"/>
</dbReference>
<feature type="domain" description="AB hydrolase-1" evidence="9">
    <location>
        <begin position="114"/>
        <end position="408"/>
    </location>
</feature>
<feature type="compositionally biased region" description="Basic and acidic residues" evidence="8">
    <location>
        <begin position="48"/>
        <end position="58"/>
    </location>
</feature>
<keyword evidence="4 6" id="KW-0378">Hydrolase</keyword>
<dbReference type="InterPro" id="IPR029058">
    <property type="entry name" value="AB_hydrolase_fold"/>
</dbReference>
<dbReference type="KEGG" id="bnn:FOA43_000710"/>
<evidence type="ECO:0000259" key="9">
    <source>
        <dbReference type="Pfam" id="PF12697"/>
    </source>
</evidence>
<dbReference type="Gene3D" id="3.40.50.1820">
    <property type="entry name" value="alpha/beta hydrolase"/>
    <property type="match status" value="1"/>
</dbReference>
<dbReference type="Proteomes" id="UP000662931">
    <property type="component" value="Chromosome 1"/>
</dbReference>
<feature type="region of interest" description="Disordered" evidence="8">
    <location>
        <begin position="25"/>
        <end position="58"/>
    </location>
</feature>
<dbReference type="EC" id="3.1.1.-" evidence="6"/>
<dbReference type="InterPro" id="IPR000073">
    <property type="entry name" value="AB_hydrolase_1"/>
</dbReference>
<evidence type="ECO:0000256" key="3">
    <source>
        <dbReference type="ARBA" id="ARBA00022487"/>
    </source>
</evidence>
<comment type="function">
    <text evidence="6">Demethylates proteins that have been reversibly carboxymethylated.</text>
</comment>
<evidence type="ECO:0000256" key="7">
    <source>
        <dbReference type="PIRSR" id="PIRSR022950-1"/>
    </source>
</evidence>
<evidence type="ECO:0000256" key="6">
    <source>
        <dbReference type="PIRNR" id="PIRNR022950"/>
    </source>
</evidence>
<dbReference type="RefSeq" id="XP_038776965.1">
    <property type="nucleotide sequence ID" value="XM_038921037.1"/>
</dbReference>
<proteinExistence type="inferred from homology"/>
<dbReference type="Pfam" id="PF12697">
    <property type="entry name" value="Abhydrolase_6"/>
    <property type="match status" value="1"/>
</dbReference>
<evidence type="ECO:0000256" key="2">
    <source>
        <dbReference type="ARBA" id="ARBA00020672"/>
    </source>
</evidence>